<dbReference type="EMBL" id="ML996093">
    <property type="protein sequence ID" value="KAF2148374.1"/>
    <property type="molecule type" value="Genomic_DNA"/>
</dbReference>
<organism evidence="1 2">
    <name type="scientific">Myriangium duriaei CBS 260.36</name>
    <dbReference type="NCBI Taxonomy" id="1168546"/>
    <lineage>
        <taxon>Eukaryota</taxon>
        <taxon>Fungi</taxon>
        <taxon>Dikarya</taxon>
        <taxon>Ascomycota</taxon>
        <taxon>Pezizomycotina</taxon>
        <taxon>Dothideomycetes</taxon>
        <taxon>Dothideomycetidae</taxon>
        <taxon>Myriangiales</taxon>
        <taxon>Myriangiaceae</taxon>
        <taxon>Myriangium</taxon>
    </lineage>
</organism>
<sequence>MVSHNLFFVVLFKIPLDNIGSIRQPIQSAVSPLVEPFQYQSPKSGHSMASHNLFLVVLFKLHSTISDRSASRFRAQYLRSLKLFSTSVPTSITNPNLSPLTSPHNILTSTTRTTPIRAPVNSSERNMFARTVQVYHLVS</sequence>
<dbReference type="Proteomes" id="UP000799439">
    <property type="component" value="Unassembled WGS sequence"/>
</dbReference>
<proteinExistence type="predicted"/>
<dbReference type="AlphaFoldDB" id="A0A9P4ITF3"/>
<protein>
    <submittedName>
        <fullName evidence="1">Uncharacterized protein</fullName>
    </submittedName>
</protein>
<accession>A0A9P4ITF3</accession>
<gene>
    <name evidence="1" type="ORF">K461DRAFT_61841</name>
</gene>
<reference evidence="1" key="1">
    <citation type="journal article" date="2020" name="Stud. Mycol.">
        <title>101 Dothideomycetes genomes: a test case for predicting lifestyles and emergence of pathogens.</title>
        <authorList>
            <person name="Haridas S."/>
            <person name="Albert R."/>
            <person name="Binder M."/>
            <person name="Bloem J."/>
            <person name="Labutti K."/>
            <person name="Salamov A."/>
            <person name="Andreopoulos B."/>
            <person name="Baker S."/>
            <person name="Barry K."/>
            <person name="Bills G."/>
            <person name="Bluhm B."/>
            <person name="Cannon C."/>
            <person name="Castanera R."/>
            <person name="Culley D."/>
            <person name="Daum C."/>
            <person name="Ezra D."/>
            <person name="Gonzalez J."/>
            <person name="Henrissat B."/>
            <person name="Kuo A."/>
            <person name="Liang C."/>
            <person name="Lipzen A."/>
            <person name="Lutzoni F."/>
            <person name="Magnuson J."/>
            <person name="Mondo S."/>
            <person name="Nolan M."/>
            <person name="Ohm R."/>
            <person name="Pangilinan J."/>
            <person name="Park H.-J."/>
            <person name="Ramirez L."/>
            <person name="Alfaro M."/>
            <person name="Sun H."/>
            <person name="Tritt A."/>
            <person name="Yoshinaga Y."/>
            <person name="Zwiers L.-H."/>
            <person name="Turgeon B."/>
            <person name="Goodwin S."/>
            <person name="Spatafora J."/>
            <person name="Crous P."/>
            <person name="Grigoriev I."/>
        </authorList>
    </citation>
    <scope>NUCLEOTIDE SEQUENCE</scope>
    <source>
        <strain evidence="1">CBS 260.36</strain>
    </source>
</reference>
<evidence type="ECO:0000313" key="1">
    <source>
        <dbReference type="EMBL" id="KAF2148374.1"/>
    </source>
</evidence>
<comment type="caution">
    <text evidence="1">The sequence shown here is derived from an EMBL/GenBank/DDBJ whole genome shotgun (WGS) entry which is preliminary data.</text>
</comment>
<name>A0A9P4ITF3_9PEZI</name>
<evidence type="ECO:0000313" key="2">
    <source>
        <dbReference type="Proteomes" id="UP000799439"/>
    </source>
</evidence>
<keyword evidence="2" id="KW-1185">Reference proteome</keyword>